<sequence>MVIIPYLTLRAATDLHNTLGAEMFFKAEYCHVRCNAHIQYGTRLITSTIANLLSTYMLLNNTMKLQVIRIGGKTESLHGFLQAFCDATKAFSADKHPTFHLFLKMVHLRCFT</sequence>
<protein>
    <submittedName>
        <fullName evidence="1">Uncharacterized protein</fullName>
    </submittedName>
</protein>
<name>A0A0E0BR92_9ORYZ</name>
<evidence type="ECO:0000313" key="1">
    <source>
        <dbReference type="EnsemblPlants" id="OGLUM12G09660.1"/>
    </source>
</evidence>
<dbReference type="EnsemblPlants" id="OGLUM12G09660.1">
    <property type="protein sequence ID" value="OGLUM12G09660.1"/>
    <property type="gene ID" value="OGLUM12G09660"/>
</dbReference>
<dbReference type="STRING" id="40148.A0A0E0BR92"/>
<dbReference type="HOGENOM" id="CLU_2149775_0_0_1"/>
<organism evidence="1">
    <name type="scientific">Oryza glumipatula</name>
    <dbReference type="NCBI Taxonomy" id="40148"/>
    <lineage>
        <taxon>Eukaryota</taxon>
        <taxon>Viridiplantae</taxon>
        <taxon>Streptophyta</taxon>
        <taxon>Embryophyta</taxon>
        <taxon>Tracheophyta</taxon>
        <taxon>Spermatophyta</taxon>
        <taxon>Magnoliopsida</taxon>
        <taxon>Liliopsida</taxon>
        <taxon>Poales</taxon>
        <taxon>Poaceae</taxon>
        <taxon>BOP clade</taxon>
        <taxon>Oryzoideae</taxon>
        <taxon>Oryzeae</taxon>
        <taxon>Oryzinae</taxon>
        <taxon>Oryza</taxon>
    </lineage>
</organism>
<reference evidence="1" key="2">
    <citation type="submission" date="2018-05" db="EMBL/GenBank/DDBJ databases">
        <title>OgluRS3 (Oryza glumaepatula Reference Sequence Version 3).</title>
        <authorList>
            <person name="Zhang J."/>
            <person name="Kudrna D."/>
            <person name="Lee S."/>
            <person name="Talag J."/>
            <person name="Welchert J."/>
            <person name="Wing R.A."/>
        </authorList>
    </citation>
    <scope>NUCLEOTIDE SEQUENCE [LARGE SCALE GENOMIC DNA]</scope>
</reference>
<keyword evidence="2" id="KW-1185">Reference proteome</keyword>
<accession>A0A0E0BR92</accession>
<proteinExistence type="predicted"/>
<reference evidence="1" key="1">
    <citation type="submission" date="2015-04" db="UniProtKB">
        <authorList>
            <consortium name="EnsemblPlants"/>
        </authorList>
    </citation>
    <scope>IDENTIFICATION</scope>
</reference>
<dbReference type="Proteomes" id="UP000026961">
    <property type="component" value="Chromosome 12"/>
</dbReference>
<dbReference type="AlphaFoldDB" id="A0A0E0BR92"/>
<evidence type="ECO:0000313" key="2">
    <source>
        <dbReference type="Proteomes" id="UP000026961"/>
    </source>
</evidence>
<dbReference type="Gramene" id="OGLUM12G09660.1">
    <property type="protein sequence ID" value="OGLUM12G09660.1"/>
    <property type="gene ID" value="OGLUM12G09660"/>
</dbReference>